<feature type="transmembrane region" description="Helical" evidence="7">
    <location>
        <begin position="263"/>
        <end position="287"/>
    </location>
</feature>
<evidence type="ECO:0000256" key="5">
    <source>
        <dbReference type="ARBA" id="ARBA00023136"/>
    </source>
</evidence>
<evidence type="ECO:0000259" key="9">
    <source>
        <dbReference type="Pfam" id="PF12704"/>
    </source>
</evidence>
<dbReference type="PANTHER" id="PTHR30572:SF4">
    <property type="entry name" value="ABC TRANSPORTER PERMEASE YTRF"/>
    <property type="match status" value="1"/>
</dbReference>
<evidence type="ECO:0000256" key="7">
    <source>
        <dbReference type="SAM" id="Phobius"/>
    </source>
</evidence>
<proteinExistence type="inferred from homology"/>
<dbReference type="KEGG" id="sus:Acid_2408"/>
<evidence type="ECO:0000256" key="6">
    <source>
        <dbReference type="ARBA" id="ARBA00038076"/>
    </source>
</evidence>
<keyword evidence="4 7" id="KW-1133">Transmembrane helix</keyword>
<dbReference type="InterPro" id="IPR025857">
    <property type="entry name" value="MacB_PCD"/>
</dbReference>
<dbReference type="Pfam" id="PF12704">
    <property type="entry name" value="MacB_PCD"/>
    <property type="match status" value="2"/>
</dbReference>
<evidence type="ECO:0000256" key="3">
    <source>
        <dbReference type="ARBA" id="ARBA00022692"/>
    </source>
</evidence>
<evidence type="ECO:0000256" key="4">
    <source>
        <dbReference type="ARBA" id="ARBA00022989"/>
    </source>
</evidence>
<dbReference type="InterPro" id="IPR017800">
    <property type="entry name" value="ADOP"/>
</dbReference>
<feature type="transmembrane region" description="Helical" evidence="7">
    <location>
        <begin position="359"/>
        <end position="380"/>
    </location>
</feature>
<dbReference type="InterPro" id="IPR003838">
    <property type="entry name" value="ABC3_permease_C"/>
</dbReference>
<feature type="domain" description="ABC3 transporter permease C-terminal" evidence="8">
    <location>
        <begin position="664"/>
        <end position="776"/>
    </location>
</feature>
<evidence type="ECO:0000313" key="10">
    <source>
        <dbReference type="EMBL" id="ABJ83397.1"/>
    </source>
</evidence>
<dbReference type="HOGENOM" id="CLU_009433_1_0_0"/>
<dbReference type="AlphaFoldDB" id="Q025C9"/>
<dbReference type="PANTHER" id="PTHR30572">
    <property type="entry name" value="MEMBRANE COMPONENT OF TRANSPORTER-RELATED"/>
    <property type="match status" value="1"/>
</dbReference>
<comment type="similarity">
    <text evidence="6">Belongs to the ABC-4 integral membrane protein family.</text>
</comment>
<gene>
    <name evidence="10" type="ordered locus">Acid_2408</name>
</gene>
<reference evidence="10" key="1">
    <citation type="submission" date="2006-10" db="EMBL/GenBank/DDBJ databases">
        <title>Complete sequence of Solibacter usitatus Ellin6076.</title>
        <authorList>
            <consortium name="US DOE Joint Genome Institute"/>
            <person name="Copeland A."/>
            <person name="Lucas S."/>
            <person name="Lapidus A."/>
            <person name="Barry K."/>
            <person name="Detter J.C."/>
            <person name="Glavina del Rio T."/>
            <person name="Hammon N."/>
            <person name="Israni S."/>
            <person name="Dalin E."/>
            <person name="Tice H."/>
            <person name="Pitluck S."/>
            <person name="Thompson L.S."/>
            <person name="Brettin T."/>
            <person name="Bruce D."/>
            <person name="Han C."/>
            <person name="Tapia R."/>
            <person name="Gilna P."/>
            <person name="Schmutz J."/>
            <person name="Larimer F."/>
            <person name="Land M."/>
            <person name="Hauser L."/>
            <person name="Kyrpides N."/>
            <person name="Mikhailova N."/>
            <person name="Janssen P.H."/>
            <person name="Kuske C.R."/>
            <person name="Richardson P."/>
        </authorList>
    </citation>
    <scope>NUCLEOTIDE SEQUENCE</scope>
    <source>
        <strain evidence="10">Ellin6076</strain>
    </source>
</reference>
<feature type="transmembrane region" description="Helical" evidence="7">
    <location>
        <begin position="657"/>
        <end position="681"/>
    </location>
</feature>
<protein>
    <recommendedName>
        <fullName evidence="11">Permease</fullName>
    </recommendedName>
</protein>
<dbReference type="GO" id="GO:0005886">
    <property type="term" value="C:plasma membrane"/>
    <property type="evidence" value="ECO:0007669"/>
    <property type="project" value="UniProtKB-SubCell"/>
</dbReference>
<feature type="transmembrane region" description="Helical" evidence="7">
    <location>
        <begin position="318"/>
        <end position="339"/>
    </location>
</feature>
<name>Q025C9_SOLUE</name>
<accession>Q025C9</accession>
<feature type="transmembrane region" description="Helical" evidence="7">
    <location>
        <begin position="747"/>
        <end position="767"/>
    </location>
</feature>
<dbReference type="GO" id="GO:0022857">
    <property type="term" value="F:transmembrane transporter activity"/>
    <property type="evidence" value="ECO:0007669"/>
    <property type="project" value="TreeGrafter"/>
</dbReference>
<feature type="domain" description="MacB-like periplasmic core" evidence="9">
    <location>
        <begin position="17"/>
        <end position="226"/>
    </location>
</feature>
<feature type="transmembrane region" description="Helical" evidence="7">
    <location>
        <begin position="401"/>
        <end position="421"/>
    </location>
</feature>
<dbReference type="InParanoid" id="Q025C9"/>
<feature type="transmembrane region" description="Helical" evidence="7">
    <location>
        <begin position="713"/>
        <end position="735"/>
    </location>
</feature>
<dbReference type="Pfam" id="PF02687">
    <property type="entry name" value="FtsX"/>
    <property type="match status" value="2"/>
</dbReference>
<evidence type="ECO:0000256" key="2">
    <source>
        <dbReference type="ARBA" id="ARBA00022475"/>
    </source>
</evidence>
<evidence type="ECO:0008006" key="11">
    <source>
        <dbReference type="Google" id="ProtNLM"/>
    </source>
</evidence>
<feature type="domain" description="MacB-like periplasmic core" evidence="9">
    <location>
        <begin position="481"/>
        <end position="634"/>
    </location>
</feature>
<dbReference type="InterPro" id="IPR050250">
    <property type="entry name" value="Macrolide_Exporter_MacB"/>
</dbReference>
<comment type="subcellular location">
    <subcellularLocation>
        <location evidence="1">Cell membrane</location>
        <topology evidence="1">Multi-pass membrane protein</topology>
    </subcellularLocation>
</comment>
<sequence precursor="true">MDFRIALRTLCRYPAFTALAVVTLALGIASTTAIFSVVKAVLLTQLPYRDPDRVMALSQVGEWTAHELPTRTQSIESISLYGDTQRTLVDNGDPEVLRGLRVTHEFFETLGATMALGRTFTPAEDRWPRANVVILNHPLWVRRFASDPRIVGRVLQLTGEPYLVIGVLPPDFQPLRMSNPAEKPQIFMPAGYEPHRTALCRGCLDARAIARLRRGITLADARTDLNAAMREIVRQYPADFAPDISIRIAPLRDRMIAPILTPLYVLSAAVCALLLIACANLTSLLLARVTARSPELALRAALGAGRARIAAHLLTESLILSLAGGAAGALLAWPAIAILTSLAPRELPRLDEIHLDSSVLLFALGASLFAGLSVAIVPAWRAVRIDLNRELKRPARGGLRNLLVVAEIAMAFVLGVGAALLGKSLLRLTAVDSGFDPHHILTLTLSLSPNRYRTQDGARQYYRQVEQNLRAVPGVLDIGLVDNVPLSHTIPVKFRLSAGDTSASAADLFRASPGYFRVLKIPLRRGRLFTGQDGVTGPPTVIVSESFARSQFPGTDPIGQSIQLGPVNEHRPWLTIAGVVGDVRQEGLDRAPDQAIYIPQAADPLDYIRLLVRTTGDPLRSERGIRNAVRLADPDQPVFHVQPMDDYVASSLADRTFTLTLISLFGSIALLLAAIGIYGVISHTVGLRTRELGIRMALGAARSTVVRMILRDVLILLVSGLTAGVLAALALTRFLSHLLFEVRPTDITTAAGVALLLACVALLAASLPTLRAAAIDPNLALRSE</sequence>
<dbReference type="STRING" id="234267.Acid_2408"/>
<organism evidence="10">
    <name type="scientific">Solibacter usitatus (strain Ellin6076)</name>
    <dbReference type="NCBI Taxonomy" id="234267"/>
    <lineage>
        <taxon>Bacteria</taxon>
        <taxon>Pseudomonadati</taxon>
        <taxon>Acidobacteriota</taxon>
        <taxon>Terriglobia</taxon>
        <taxon>Bryobacterales</taxon>
        <taxon>Solibacteraceae</taxon>
        <taxon>Candidatus Solibacter</taxon>
    </lineage>
</organism>
<dbReference type="EMBL" id="CP000473">
    <property type="protein sequence ID" value="ABJ83397.1"/>
    <property type="molecule type" value="Genomic_DNA"/>
</dbReference>
<dbReference type="NCBIfam" id="TIGR03434">
    <property type="entry name" value="ADOP"/>
    <property type="match status" value="1"/>
</dbReference>
<keyword evidence="5 7" id="KW-0472">Membrane</keyword>
<evidence type="ECO:0000256" key="1">
    <source>
        <dbReference type="ARBA" id="ARBA00004651"/>
    </source>
</evidence>
<dbReference type="eggNOG" id="COG0577">
    <property type="taxonomic scope" value="Bacteria"/>
</dbReference>
<dbReference type="OrthoDB" id="5933722at2"/>
<keyword evidence="2" id="KW-1003">Cell membrane</keyword>
<feature type="domain" description="ABC3 transporter permease C-terminal" evidence="8">
    <location>
        <begin position="269"/>
        <end position="386"/>
    </location>
</feature>
<keyword evidence="3 7" id="KW-0812">Transmembrane</keyword>
<evidence type="ECO:0000259" key="8">
    <source>
        <dbReference type="Pfam" id="PF02687"/>
    </source>
</evidence>